<organism evidence="1">
    <name type="scientific">marine sediment metagenome</name>
    <dbReference type="NCBI Taxonomy" id="412755"/>
    <lineage>
        <taxon>unclassified sequences</taxon>
        <taxon>metagenomes</taxon>
        <taxon>ecological metagenomes</taxon>
    </lineage>
</organism>
<gene>
    <name evidence="1" type="ORF">S06H3_57548</name>
</gene>
<dbReference type="EMBL" id="BARV01037154">
    <property type="protein sequence ID" value="GAI48122.1"/>
    <property type="molecule type" value="Genomic_DNA"/>
</dbReference>
<reference evidence="1" key="1">
    <citation type="journal article" date="2014" name="Front. Microbiol.">
        <title>High frequency of phylogenetically diverse reductive dehalogenase-homologous genes in deep subseafloor sedimentary metagenomes.</title>
        <authorList>
            <person name="Kawai M."/>
            <person name="Futagami T."/>
            <person name="Toyoda A."/>
            <person name="Takaki Y."/>
            <person name="Nishi S."/>
            <person name="Hori S."/>
            <person name="Arai W."/>
            <person name="Tsubouchi T."/>
            <person name="Morono Y."/>
            <person name="Uchiyama I."/>
            <person name="Ito T."/>
            <person name="Fujiyama A."/>
            <person name="Inagaki F."/>
            <person name="Takami H."/>
        </authorList>
    </citation>
    <scope>NUCLEOTIDE SEQUENCE</scope>
    <source>
        <strain evidence="1">Expedition CK06-06</strain>
    </source>
</reference>
<evidence type="ECO:0000313" key="1">
    <source>
        <dbReference type="EMBL" id="GAI48122.1"/>
    </source>
</evidence>
<accession>X1NVR5</accession>
<sequence length="87" mass="9982">MVKWEAFKTQVKGDALTDFKVFVKKKLKERYSGDPRLKDAVLLVSKVFKWNEEGQKTIEAGLKSEVKIIVGSVKDDLKTLQLKLEEI</sequence>
<proteinExistence type="predicted"/>
<protein>
    <submittedName>
        <fullName evidence="1">Uncharacterized protein</fullName>
    </submittedName>
</protein>
<name>X1NVR5_9ZZZZ</name>
<comment type="caution">
    <text evidence="1">The sequence shown here is derived from an EMBL/GenBank/DDBJ whole genome shotgun (WGS) entry which is preliminary data.</text>
</comment>
<dbReference type="AlphaFoldDB" id="X1NVR5"/>